<dbReference type="SUPFAM" id="SSF56935">
    <property type="entry name" value="Porins"/>
    <property type="match status" value="1"/>
</dbReference>
<evidence type="ECO:0000313" key="5">
    <source>
        <dbReference type="Proteomes" id="UP001312893"/>
    </source>
</evidence>
<gene>
    <name evidence="4" type="ORF">QFI96_000265</name>
</gene>
<accession>A0ABU9F213</accession>
<dbReference type="EMBL" id="JARXNK020000054">
    <property type="protein sequence ID" value="MEL0550150.1"/>
    <property type="molecule type" value="Genomic_DNA"/>
</dbReference>
<evidence type="ECO:0000256" key="3">
    <source>
        <dbReference type="ARBA" id="ARBA00023237"/>
    </source>
</evidence>
<dbReference type="Gene3D" id="2.40.170.20">
    <property type="entry name" value="TonB-dependent receptor, beta-barrel domain"/>
    <property type="match status" value="1"/>
</dbReference>
<comment type="subcellular location">
    <subcellularLocation>
        <location evidence="1">Cell outer membrane</location>
    </subcellularLocation>
</comment>
<proteinExistence type="predicted"/>
<name>A0ABU9F213_9ENTR</name>
<keyword evidence="3" id="KW-0998">Cell outer membrane</keyword>
<evidence type="ECO:0000256" key="2">
    <source>
        <dbReference type="ARBA" id="ARBA00023136"/>
    </source>
</evidence>
<sequence length="150" mass="16337">YGALGGQHAHETGTYSTAKLLNKNGDATAGRLDTNRIIDAFSGMGGVRGNFNTGAISHQINVGYSAQIKRDKTAWRMSTKNPAINIYDGHDVPMPDNTAFGGNYFDPLTTSRSRTQGWLLSDTLGFFNDKVLLTAAARHQKVVVRNYSNK</sequence>
<protein>
    <submittedName>
        <fullName evidence="4">TonB-dependent siderophore receptor</fullName>
    </submittedName>
</protein>
<keyword evidence="5" id="KW-1185">Reference proteome</keyword>
<keyword evidence="4" id="KW-0675">Receptor</keyword>
<organism evidence="4 5">
    <name type="scientific">Raoultella lignicola</name>
    <dbReference type="NCBI Taxonomy" id="3040939"/>
    <lineage>
        <taxon>Bacteria</taxon>
        <taxon>Pseudomonadati</taxon>
        <taxon>Pseudomonadota</taxon>
        <taxon>Gammaproteobacteria</taxon>
        <taxon>Enterobacterales</taxon>
        <taxon>Enterobacteriaceae</taxon>
        <taxon>Klebsiella/Raoultella group</taxon>
        <taxon>Raoultella</taxon>
    </lineage>
</organism>
<reference evidence="4 5" key="1">
    <citation type="submission" date="2024-04" db="EMBL/GenBank/DDBJ databases">
        <title>Two novel Raoultella species associated with bleeding cankers of broadleaf hosts, Raoultella scottia sp. nov. and Raoultella lignicola sp. nov.</title>
        <authorList>
            <person name="Brady C.L."/>
        </authorList>
    </citation>
    <scope>NUCLEOTIDE SEQUENCE [LARGE SCALE GENOMIC DNA]</scope>
    <source>
        <strain evidence="4 5">TW_WC1a.1</strain>
    </source>
</reference>
<keyword evidence="2" id="KW-0472">Membrane</keyword>
<comment type="caution">
    <text evidence="4">The sequence shown here is derived from an EMBL/GenBank/DDBJ whole genome shotgun (WGS) entry which is preliminary data.</text>
</comment>
<dbReference type="InterPro" id="IPR036942">
    <property type="entry name" value="Beta-barrel_TonB_sf"/>
</dbReference>
<evidence type="ECO:0000256" key="1">
    <source>
        <dbReference type="ARBA" id="ARBA00004442"/>
    </source>
</evidence>
<dbReference type="Proteomes" id="UP001312893">
    <property type="component" value="Unassembled WGS sequence"/>
</dbReference>
<feature type="non-terminal residue" evidence="4">
    <location>
        <position position="1"/>
    </location>
</feature>
<evidence type="ECO:0000313" key="4">
    <source>
        <dbReference type="EMBL" id="MEL0550150.1"/>
    </source>
</evidence>
<feature type="non-terminal residue" evidence="4">
    <location>
        <position position="150"/>
    </location>
</feature>